<gene>
    <name evidence="5" type="ordered locus">Kole_0235</name>
</gene>
<dbReference type="GO" id="GO:0005829">
    <property type="term" value="C:cytosol"/>
    <property type="evidence" value="ECO:0007669"/>
    <property type="project" value="TreeGrafter"/>
</dbReference>
<dbReference type="InterPro" id="IPR002716">
    <property type="entry name" value="PIN_dom"/>
</dbReference>
<dbReference type="FunFam" id="3.40.50.300:FF:000013">
    <property type="entry name" value="PhoH family ATPase"/>
    <property type="match status" value="1"/>
</dbReference>
<dbReference type="SUPFAM" id="SSF88723">
    <property type="entry name" value="PIN domain-like"/>
    <property type="match status" value="1"/>
</dbReference>
<dbReference type="AlphaFoldDB" id="C5CIX1"/>
<evidence type="ECO:0000256" key="3">
    <source>
        <dbReference type="ARBA" id="ARBA00046345"/>
    </source>
</evidence>
<dbReference type="PANTHER" id="PTHR30473:SF2">
    <property type="entry name" value="PIN DOMAIN-CONTAINING PROTEIN"/>
    <property type="match status" value="1"/>
</dbReference>
<dbReference type="SMART" id="SM00670">
    <property type="entry name" value="PINc"/>
    <property type="match status" value="1"/>
</dbReference>
<name>C5CIX1_KOSOT</name>
<dbReference type="Gene3D" id="3.40.50.1010">
    <property type="entry name" value="5'-nuclease"/>
    <property type="match status" value="1"/>
</dbReference>
<dbReference type="Pfam" id="PF13638">
    <property type="entry name" value="PIN_4"/>
    <property type="match status" value="1"/>
</dbReference>
<dbReference type="Gene3D" id="3.40.50.300">
    <property type="entry name" value="P-loop containing nucleotide triphosphate hydrolases"/>
    <property type="match status" value="1"/>
</dbReference>
<dbReference type="InterPro" id="IPR029060">
    <property type="entry name" value="PIN-like_dom_sf"/>
</dbReference>
<reference evidence="5 6" key="1">
    <citation type="submission" date="2009-06" db="EMBL/GenBank/DDBJ databases">
        <title>Complete sequence of Thermotogales bacterium TBF 19.5.1.</title>
        <authorList>
            <consortium name="US DOE Joint Genome Institute"/>
            <person name="Lucas S."/>
            <person name="Copeland A."/>
            <person name="Lapidus A."/>
            <person name="Glavina del Rio T."/>
            <person name="Tice H."/>
            <person name="Bruce D."/>
            <person name="Goodwin L."/>
            <person name="Pitluck S."/>
            <person name="Chertkov O."/>
            <person name="Brettin T."/>
            <person name="Detter J.C."/>
            <person name="Han C."/>
            <person name="Schmutz J."/>
            <person name="Larimer F."/>
            <person name="Land M."/>
            <person name="Hauser L."/>
            <person name="Kyrpides N."/>
            <person name="Ovchinnikova G."/>
            <person name="Noll K."/>
        </authorList>
    </citation>
    <scope>NUCLEOTIDE SEQUENCE [LARGE SCALE GENOMIC DNA]</scope>
    <source>
        <strain evidence="6">ATCC BAA-1733 / DSM 21960 / TBF 19.5.1</strain>
    </source>
</reference>
<dbReference type="InterPro" id="IPR027417">
    <property type="entry name" value="P-loop_NTPase"/>
</dbReference>
<evidence type="ECO:0000313" key="6">
    <source>
        <dbReference type="Proteomes" id="UP000002382"/>
    </source>
</evidence>
<evidence type="ECO:0000256" key="2">
    <source>
        <dbReference type="ARBA" id="ARBA00022840"/>
    </source>
</evidence>
<organism evidence="5 6">
    <name type="scientific">Kosmotoga olearia (strain ATCC BAA-1733 / DSM 21960 / TBF 19.5.1)</name>
    <dbReference type="NCBI Taxonomy" id="521045"/>
    <lineage>
        <taxon>Bacteria</taxon>
        <taxon>Thermotogati</taxon>
        <taxon>Thermotogota</taxon>
        <taxon>Thermotogae</taxon>
        <taxon>Kosmotogales</taxon>
        <taxon>Kosmotogaceae</taxon>
        <taxon>Kosmotoga</taxon>
    </lineage>
</organism>
<evidence type="ECO:0000259" key="4">
    <source>
        <dbReference type="SMART" id="SM00670"/>
    </source>
</evidence>
<dbReference type="EMBL" id="CP001634">
    <property type="protein sequence ID" value="ACR78960.1"/>
    <property type="molecule type" value="Genomic_DNA"/>
</dbReference>
<comment type="similarity">
    <text evidence="3">In the N-terminal section; belongs to the PINc/VapC protein family.</text>
</comment>
<evidence type="ECO:0000313" key="5">
    <source>
        <dbReference type="EMBL" id="ACR78960.1"/>
    </source>
</evidence>
<feature type="domain" description="PIN" evidence="4">
    <location>
        <begin position="3"/>
        <end position="130"/>
    </location>
</feature>
<dbReference type="InterPro" id="IPR003714">
    <property type="entry name" value="PhoH"/>
</dbReference>
<dbReference type="Proteomes" id="UP000002382">
    <property type="component" value="Chromosome"/>
</dbReference>
<dbReference type="InterPro" id="IPR051451">
    <property type="entry name" value="PhoH2-like"/>
</dbReference>
<dbReference type="KEGG" id="kol:Kole_0235"/>
<dbReference type="eggNOG" id="COG1875">
    <property type="taxonomic scope" value="Bacteria"/>
</dbReference>
<protein>
    <submittedName>
        <fullName evidence="5">PhoH family protein</fullName>
    </submittedName>
</protein>
<evidence type="ECO:0000256" key="1">
    <source>
        <dbReference type="ARBA" id="ARBA00022741"/>
    </source>
</evidence>
<dbReference type="PANTHER" id="PTHR30473">
    <property type="entry name" value="PROTEIN PHOH"/>
    <property type="match status" value="1"/>
</dbReference>
<dbReference type="HOGENOM" id="CLU_022283_2_1_0"/>
<sequence length="429" mass="48221">MVKNFILDTNVLVHDPYCIEKFEDNNVIIPFPVLEEIDKLKSKPGTLGQSARKVNRILDSYREKGSLTGGITLPSGGKLKVLVFNEFHVELPPFLEHNYKDNAILLYTLELKKRNKVPVVLVSKDINLRVKADVVGIPAQDYLADKVSLDEGLSGILKINDDILRKRFLETGELPAKELADDEIYPNLFIDFGEDVFGRVAPDGKKIVKLKVNMETSCWGIQPRNVEQMLVMELLLDDRIKLVTIPGMAGTGKTLLSLAAGLRKVLDEKVYDRLLVARPLIPMGKDIGYLPGSREDKVRPWMQPIYDNLFLLFTNRHQDLDTFLKRGEKLEIEILSYIRGRSIPNQLMIIDEAQNLTPHEVKTIITRVGEDTKIILTGDPYQIDNIYLDTSSCGLVYAASRFKKHPLAGCVTLTKGERSVLASAAAELL</sequence>
<keyword evidence="2" id="KW-0067">ATP-binding</keyword>
<dbReference type="RefSeq" id="WP_012744747.1">
    <property type="nucleotide sequence ID" value="NC_012785.1"/>
</dbReference>
<proteinExistence type="inferred from homology"/>
<dbReference type="Pfam" id="PF02562">
    <property type="entry name" value="PhoH"/>
    <property type="match status" value="1"/>
</dbReference>
<dbReference type="CDD" id="cd09883">
    <property type="entry name" value="PIN_VapC_PhoHL-ATPase"/>
    <property type="match status" value="1"/>
</dbReference>
<dbReference type="STRING" id="521045.Kole_0235"/>
<accession>C5CIX1</accession>
<dbReference type="OrthoDB" id="9773137at2"/>
<keyword evidence="6" id="KW-1185">Reference proteome</keyword>
<reference evidence="5 6" key="2">
    <citation type="journal article" date="2011" name="J. Bacteriol.">
        <title>Genome Sequence of Kosmotoga olearia Strain TBF 19.5.1, a Thermophilic Bacterium with a Wide Growth Temperature Range, Isolated from the Troll B Oil Platform in the North Sea.</title>
        <authorList>
            <person name="Swithers K.S."/>
            <person name="Dipippo J.L."/>
            <person name="Bruce D.C."/>
            <person name="Detter C."/>
            <person name="Tapia R."/>
            <person name="Han S."/>
            <person name="Goodwin L.A."/>
            <person name="Han J."/>
            <person name="Woyke T."/>
            <person name="Pitluck S."/>
            <person name="Pennacchio L."/>
            <person name="Nolan M."/>
            <person name="Mikhailova N."/>
            <person name="Land M.L."/>
            <person name="Nesbo C.L."/>
            <person name="Gogarten J.P."/>
            <person name="Noll K.M."/>
        </authorList>
    </citation>
    <scope>NUCLEOTIDE SEQUENCE [LARGE SCALE GENOMIC DNA]</scope>
    <source>
        <strain evidence="6">ATCC BAA-1733 / DSM 21960 / TBF 19.5.1</strain>
    </source>
</reference>
<keyword evidence="1" id="KW-0547">Nucleotide-binding</keyword>
<dbReference type="SUPFAM" id="SSF52540">
    <property type="entry name" value="P-loop containing nucleoside triphosphate hydrolases"/>
    <property type="match status" value="1"/>
</dbReference>
<dbReference type="GO" id="GO:0005524">
    <property type="term" value="F:ATP binding"/>
    <property type="evidence" value="ECO:0007669"/>
    <property type="project" value="UniProtKB-KW"/>
</dbReference>